<organism evidence="2 3">
    <name type="scientific">Levilactobacillus angrenensis</name>
    <dbReference type="NCBI Taxonomy" id="2486020"/>
    <lineage>
        <taxon>Bacteria</taxon>
        <taxon>Bacillati</taxon>
        <taxon>Bacillota</taxon>
        <taxon>Bacilli</taxon>
        <taxon>Lactobacillales</taxon>
        <taxon>Lactobacillaceae</taxon>
        <taxon>Levilactobacillus</taxon>
    </lineage>
</organism>
<proteinExistence type="predicted"/>
<dbReference type="Proteomes" id="UP001596258">
    <property type="component" value="Unassembled WGS sequence"/>
</dbReference>
<evidence type="ECO:0000256" key="1">
    <source>
        <dbReference type="SAM" id="SignalP"/>
    </source>
</evidence>
<name>A0ABW1U4W3_9LACO</name>
<protein>
    <recommendedName>
        <fullName evidence="4">Glycine zipper domain-containing protein</fullName>
    </recommendedName>
</protein>
<evidence type="ECO:0000313" key="3">
    <source>
        <dbReference type="Proteomes" id="UP001596258"/>
    </source>
</evidence>
<feature type="chain" id="PRO_5046675106" description="Glycine zipper domain-containing protein" evidence="1">
    <location>
        <begin position="29"/>
        <end position="234"/>
    </location>
</feature>
<dbReference type="EMBL" id="JBHSSO010000001">
    <property type="protein sequence ID" value="MFC6288599.1"/>
    <property type="molecule type" value="Genomic_DNA"/>
</dbReference>
<keyword evidence="1" id="KW-0732">Signal</keyword>
<sequence length="234" mass="24957">MNIKKSSVILMTVFSLSGIIVPTTQSLAATTEQQSSNRSSQNNPVPLALRGLKVRVHVNDNWKKLSEEARKVTAQSVLITPEQEKAKYQELIAKYDGAQIDYNIEDEADHAQARGRSFSEKFVNGGLNDFAYKKSGLADLRSYYGKTALSLKGLGATSGAAAGAAAGFLGSAVGALVGMVGGTVIGGHFDEAQRDMKKWISKGSSKGGCRVTATDEFPIASLGSQKQTNIRKLK</sequence>
<evidence type="ECO:0000313" key="2">
    <source>
        <dbReference type="EMBL" id="MFC6288599.1"/>
    </source>
</evidence>
<gene>
    <name evidence="2" type="ORF">ACFP1M_00035</name>
</gene>
<reference evidence="3" key="1">
    <citation type="journal article" date="2019" name="Int. J. Syst. Evol. Microbiol.">
        <title>The Global Catalogue of Microorganisms (GCM) 10K type strain sequencing project: providing services to taxonomists for standard genome sequencing and annotation.</title>
        <authorList>
            <consortium name="The Broad Institute Genomics Platform"/>
            <consortium name="The Broad Institute Genome Sequencing Center for Infectious Disease"/>
            <person name="Wu L."/>
            <person name="Ma J."/>
        </authorList>
    </citation>
    <scope>NUCLEOTIDE SEQUENCE [LARGE SCALE GENOMIC DNA]</scope>
    <source>
        <strain evidence="3">CCM 8893</strain>
    </source>
</reference>
<feature type="signal peptide" evidence="1">
    <location>
        <begin position="1"/>
        <end position="28"/>
    </location>
</feature>
<keyword evidence="3" id="KW-1185">Reference proteome</keyword>
<comment type="caution">
    <text evidence="2">The sequence shown here is derived from an EMBL/GenBank/DDBJ whole genome shotgun (WGS) entry which is preliminary data.</text>
</comment>
<accession>A0ABW1U4W3</accession>
<evidence type="ECO:0008006" key="4">
    <source>
        <dbReference type="Google" id="ProtNLM"/>
    </source>
</evidence>
<dbReference type="RefSeq" id="WP_225418679.1">
    <property type="nucleotide sequence ID" value="NZ_JBHSSO010000001.1"/>
</dbReference>